<dbReference type="EMBL" id="BAAACZ010000011">
    <property type="protein sequence ID" value="GAA0461211.1"/>
    <property type="molecule type" value="Genomic_DNA"/>
</dbReference>
<evidence type="ECO:0000256" key="1">
    <source>
        <dbReference type="ARBA" id="ARBA00004117"/>
    </source>
</evidence>
<name>A0ABP3JTI8_9BACI</name>
<keyword evidence="9" id="KW-0966">Cell projection</keyword>
<dbReference type="Pfam" id="PF06429">
    <property type="entry name" value="Flg_bbr_C"/>
    <property type="match status" value="1"/>
</dbReference>
<comment type="caution">
    <text evidence="9">The sequence shown here is derived from an EMBL/GenBank/DDBJ whole genome shotgun (WGS) entry which is preliminary data.</text>
</comment>
<dbReference type="RefSeq" id="WP_343782928.1">
    <property type="nucleotide sequence ID" value="NZ_BAAACZ010000011.1"/>
</dbReference>
<sequence length="151" mass="16802">MSIFHGMNTSGSALTANRFKMDVVSSNLANANTTRAQMNEDGEFEPYRRKLVSQEPRDASFNSFLQKSMNRSSNPGTGVRVQSIEEDQSPFEQVYNPSHPDANEDGYVQMPNVDPLKEMLDLMSTSRSYEANVTALNASKGLLMKSLEIGR</sequence>
<evidence type="ECO:0000256" key="5">
    <source>
        <dbReference type="ARBA" id="ARBA00025933"/>
    </source>
</evidence>
<dbReference type="InterPro" id="IPR001444">
    <property type="entry name" value="Flag_bb_rod_N"/>
</dbReference>
<evidence type="ECO:0000313" key="9">
    <source>
        <dbReference type="EMBL" id="GAA0461211.1"/>
    </source>
</evidence>
<organism evidence="9 10">
    <name type="scientific">Alkalibacillus silvisoli</name>
    <dbReference type="NCBI Taxonomy" id="392823"/>
    <lineage>
        <taxon>Bacteria</taxon>
        <taxon>Bacillati</taxon>
        <taxon>Bacillota</taxon>
        <taxon>Bacilli</taxon>
        <taxon>Bacillales</taxon>
        <taxon>Bacillaceae</taxon>
        <taxon>Alkalibacillus</taxon>
    </lineage>
</organism>
<comment type="subunit">
    <text evidence="5 6">The basal body constitutes a major portion of the flagellar organelle and consists of four rings (L,P,S, and M) mounted on a central rod. The rod consists of about 26 subunits of FlgG in the distal portion, and FlgB, FlgC and FlgF are thought to build up the proximal portion of the rod with about 6 subunits each.</text>
</comment>
<evidence type="ECO:0000259" key="8">
    <source>
        <dbReference type="Pfam" id="PF06429"/>
    </source>
</evidence>
<feature type="domain" description="Flagellar basal body rod protein N-terminal" evidence="7">
    <location>
        <begin position="7"/>
        <end position="37"/>
    </location>
</feature>
<comment type="similarity">
    <text evidence="2">Belongs to the flagella basal body rod proteins family.</text>
</comment>
<evidence type="ECO:0000256" key="4">
    <source>
        <dbReference type="ARBA" id="ARBA00023143"/>
    </source>
</evidence>
<proteinExistence type="inferred from homology"/>
<evidence type="ECO:0000259" key="7">
    <source>
        <dbReference type="Pfam" id="PF00460"/>
    </source>
</evidence>
<dbReference type="Pfam" id="PF00460">
    <property type="entry name" value="Flg_bb_rod"/>
    <property type="match status" value="1"/>
</dbReference>
<evidence type="ECO:0000256" key="6">
    <source>
        <dbReference type="RuleBase" id="RU362062"/>
    </source>
</evidence>
<dbReference type="PROSITE" id="PS00588">
    <property type="entry name" value="FLAGELLA_BB_ROD"/>
    <property type="match status" value="1"/>
</dbReference>
<dbReference type="NCBIfam" id="TIGR01395">
    <property type="entry name" value="FlgC"/>
    <property type="match status" value="1"/>
</dbReference>
<evidence type="ECO:0000313" key="10">
    <source>
        <dbReference type="Proteomes" id="UP001500740"/>
    </source>
</evidence>
<dbReference type="PANTHER" id="PTHR30435">
    <property type="entry name" value="FLAGELLAR PROTEIN"/>
    <property type="match status" value="1"/>
</dbReference>
<keyword evidence="9" id="KW-0282">Flagellum</keyword>
<dbReference type="InterPro" id="IPR006299">
    <property type="entry name" value="FlgC"/>
</dbReference>
<dbReference type="Proteomes" id="UP001500740">
    <property type="component" value="Unassembled WGS sequence"/>
</dbReference>
<reference evidence="10" key="1">
    <citation type="journal article" date="2019" name="Int. J. Syst. Evol. Microbiol.">
        <title>The Global Catalogue of Microorganisms (GCM) 10K type strain sequencing project: providing services to taxonomists for standard genome sequencing and annotation.</title>
        <authorList>
            <consortium name="The Broad Institute Genomics Platform"/>
            <consortium name="The Broad Institute Genome Sequencing Center for Infectious Disease"/>
            <person name="Wu L."/>
            <person name="Ma J."/>
        </authorList>
    </citation>
    <scope>NUCLEOTIDE SEQUENCE [LARGE SCALE GENOMIC DNA]</scope>
    <source>
        <strain evidence="10">JCM 14193</strain>
    </source>
</reference>
<dbReference type="InterPro" id="IPR010930">
    <property type="entry name" value="Flg_bb/hook_C_dom"/>
</dbReference>
<dbReference type="PANTHER" id="PTHR30435:SF2">
    <property type="entry name" value="FLAGELLAR BASAL-BODY ROD PROTEIN FLGC"/>
    <property type="match status" value="1"/>
</dbReference>
<evidence type="ECO:0000256" key="2">
    <source>
        <dbReference type="ARBA" id="ARBA00009677"/>
    </source>
</evidence>
<keyword evidence="4 6" id="KW-0975">Bacterial flagellum</keyword>
<feature type="domain" description="Flagellar basal-body/hook protein C-terminal" evidence="8">
    <location>
        <begin position="105"/>
        <end position="147"/>
    </location>
</feature>
<gene>
    <name evidence="9" type="primary">flgC</name>
    <name evidence="9" type="ORF">GCM10008935_15800</name>
</gene>
<accession>A0ABP3JTI8</accession>
<dbReference type="InterPro" id="IPR019776">
    <property type="entry name" value="Flagellar_basal_body_rod_CS"/>
</dbReference>
<evidence type="ECO:0000256" key="3">
    <source>
        <dbReference type="ARBA" id="ARBA00017941"/>
    </source>
</evidence>
<keyword evidence="9" id="KW-0969">Cilium</keyword>
<protein>
    <recommendedName>
        <fullName evidence="3 6">Flagellar basal-body rod protein FlgC</fullName>
    </recommendedName>
</protein>
<comment type="subcellular location">
    <subcellularLocation>
        <location evidence="1 6">Bacterial flagellum basal body</location>
    </subcellularLocation>
</comment>
<keyword evidence="10" id="KW-1185">Reference proteome</keyword>